<feature type="region of interest" description="Disordered" evidence="5">
    <location>
        <begin position="366"/>
        <end position="392"/>
    </location>
</feature>
<dbReference type="GO" id="GO:0051231">
    <property type="term" value="P:spindle elongation"/>
    <property type="evidence" value="ECO:0007669"/>
    <property type="project" value="TreeGrafter"/>
</dbReference>
<feature type="binding site" evidence="4">
    <location>
        <begin position="115"/>
        <end position="122"/>
    </location>
    <ligand>
        <name>ATP</name>
        <dbReference type="ChEBI" id="CHEBI:30616"/>
    </ligand>
</feature>
<dbReference type="InterPro" id="IPR027640">
    <property type="entry name" value="Kinesin-like_fam"/>
</dbReference>
<proteinExistence type="inferred from homology"/>
<keyword evidence="4" id="KW-0547">Nucleotide-binding</keyword>
<dbReference type="FunFam" id="1.10.150.280:FF:000003">
    <property type="entry name" value="Kinesin-like protein KIN-10C"/>
    <property type="match status" value="1"/>
</dbReference>
<dbReference type="InterPro" id="IPR001752">
    <property type="entry name" value="Kinesin_motor_dom"/>
</dbReference>
<reference evidence="8" key="1">
    <citation type="submission" date="2025-08" db="UniProtKB">
        <authorList>
            <consortium name="RefSeq"/>
        </authorList>
    </citation>
    <scope>IDENTIFICATION</scope>
    <source>
        <tissue evidence="8">Seedling</tissue>
    </source>
</reference>
<evidence type="ECO:0000259" key="6">
    <source>
        <dbReference type="PROSITE" id="PS50067"/>
    </source>
</evidence>
<dbReference type="GO" id="GO:0007018">
    <property type="term" value="P:microtubule-based movement"/>
    <property type="evidence" value="ECO:0007669"/>
    <property type="project" value="InterPro"/>
</dbReference>
<dbReference type="InterPro" id="IPR027417">
    <property type="entry name" value="P-loop_NTPase"/>
</dbReference>
<accession>A0A6P3ZIF6</accession>
<dbReference type="InParanoid" id="A0A6P3ZIF6"/>
<dbReference type="GO" id="GO:0008017">
    <property type="term" value="F:microtubule binding"/>
    <property type="evidence" value="ECO:0007669"/>
    <property type="project" value="InterPro"/>
</dbReference>
<dbReference type="RefSeq" id="XP_015878130.1">
    <property type="nucleotide sequence ID" value="XM_016022644.4"/>
</dbReference>
<dbReference type="SUPFAM" id="SSF47781">
    <property type="entry name" value="RuvA domain 2-like"/>
    <property type="match status" value="1"/>
</dbReference>
<comment type="similarity">
    <text evidence="3">Belongs to the TRAFAC class myosin-kinesin ATPase superfamily. Kinesin family. KIN-10 subfamily.</text>
</comment>
<dbReference type="Gene3D" id="3.40.850.10">
    <property type="entry name" value="Kinesin motor domain"/>
    <property type="match status" value="1"/>
</dbReference>
<evidence type="ECO:0000256" key="2">
    <source>
        <dbReference type="ARBA" id="ARBA00023175"/>
    </source>
</evidence>
<dbReference type="PANTHER" id="PTHR47969">
    <property type="entry name" value="CHROMOSOME-ASSOCIATED KINESIN KIF4A-RELATED"/>
    <property type="match status" value="1"/>
</dbReference>
<evidence type="ECO:0000313" key="8">
    <source>
        <dbReference type="RefSeq" id="XP_015878130.1"/>
    </source>
</evidence>
<evidence type="ECO:0000256" key="1">
    <source>
        <dbReference type="ARBA" id="ARBA00022701"/>
    </source>
</evidence>
<dbReference type="GO" id="GO:0005875">
    <property type="term" value="C:microtubule associated complex"/>
    <property type="evidence" value="ECO:0007669"/>
    <property type="project" value="TreeGrafter"/>
</dbReference>
<dbReference type="InterPro" id="IPR010994">
    <property type="entry name" value="RuvA_2-like"/>
</dbReference>
<dbReference type="GO" id="GO:0007052">
    <property type="term" value="P:mitotic spindle organization"/>
    <property type="evidence" value="ECO:0007669"/>
    <property type="project" value="TreeGrafter"/>
</dbReference>
<keyword evidence="2 4" id="KW-0505">Motor protein</keyword>
<dbReference type="Pfam" id="PF12836">
    <property type="entry name" value="HHH_3"/>
    <property type="match status" value="1"/>
</dbReference>
<evidence type="ECO:0000256" key="4">
    <source>
        <dbReference type="PROSITE-ProRule" id="PRU00283"/>
    </source>
</evidence>
<keyword evidence="1" id="KW-0493">Microtubule</keyword>
<dbReference type="AlphaFoldDB" id="A0A6P3ZIF6"/>
<dbReference type="PROSITE" id="PS50067">
    <property type="entry name" value="KINESIN_MOTOR_2"/>
    <property type="match status" value="1"/>
</dbReference>
<evidence type="ECO:0000256" key="5">
    <source>
        <dbReference type="SAM" id="MobiDB-lite"/>
    </source>
</evidence>
<dbReference type="Gene3D" id="1.10.150.280">
    <property type="entry name" value="AF1531-like domain"/>
    <property type="match status" value="1"/>
</dbReference>
<dbReference type="KEGG" id="zju:107414505"/>
<feature type="compositionally biased region" description="Polar residues" evidence="5">
    <location>
        <begin position="371"/>
        <end position="390"/>
    </location>
</feature>
<gene>
    <name evidence="8" type="primary">LOC107414505</name>
</gene>
<protein>
    <submittedName>
        <fullName evidence="8">Kinesin-like protein KIN-10C isoform X1</fullName>
    </submittedName>
</protein>
<dbReference type="GO" id="GO:0005524">
    <property type="term" value="F:ATP binding"/>
    <property type="evidence" value="ECO:0007669"/>
    <property type="project" value="UniProtKB-UniRule"/>
</dbReference>
<dbReference type="PRINTS" id="PR00380">
    <property type="entry name" value="KINESINHEAVY"/>
</dbReference>
<evidence type="ECO:0000256" key="3">
    <source>
        <dbReference type="ARBA" id="ARBA00061615"/>
    </source>
</evidence>
<feature type="domain" description="Kinesin motor" evidence="6">
    <location>
        <begin position="24"/>
        <end position="346"/>
    </location>
</feature>
<keyword evidence="7" id="KW-1185">Reference proteome</keyword>
<dbReference type="GeneID" id="107414505"/>
<dbReference type="GO" id="GO:0003777">
    <property type="term" value="F:microtubule motor activity"/>
    <property type="evidence" value="ECO:0007669"/>
    <property type="project" value="InterPro"/>
</dbReference>
<evidence type="ECO:0000313" key="7">
    <source>
        <dbReference type="Proteomes" id="UP001652623"/>
    </source>
</evidence>
<dbReference type="Pfam" id="PF00225">
    <property type="entry name" value="Kinesin"/>
    <property type="match status" value="1"/>
</dbReference>
<sequence length="698" mass="76853">MALVSSNSQPCCTNNTMGLNPSRKVRIVAKIRGFTDLEADFPSGVSWISTKKPKGEASETVSLSFGDQSASHKESYEVDHCYEQNEDNDIVFLQEVKPLISGVFDGCNATIIAYGARGSGKTSIIKGTSEKPGLAAMAMDEILSVAEKNGNSVAISVYEVYQDRVCDLLDTKQPAVFVLEDAQGKIQLKGLSRVPVKSNSEFQKLYVSGLGSRKPAQTIANELPRRGHKGLILYVLAHNENSDALLVGKMNFVDLAGYEDSRRKSSDSLSVVENSRLNKSIYALLNVIHALSANESHVPFRESKLTRLLQDSLGRPSRVLMVTCLNPSFCQDSIYMVNLASRCCQRINHAASESAKKSKSLARATIHSSHKSQIPRSVSATAKKQATSRVPLSEKKANGGIVSALKGRRLFDEARRFTTSEKILPQASSMSDNISAVEHSVDEEILQEKPVVTNAIKSLGEGNQLSDVLKNAKAEPISIVEKDDPLSESLKPTEFASTVEKDVPIEENHLEGVTLSVNNSEKMLNFDKEGQNSEKENKISVVDEERSPPISARLREISNNLKSLYSATPPCVKMPEENDASSYALVPLDIMEPKTPMVDTINDRWEVANFNSPWETLSMCSSVVKSSLVQEYLRFLNTANKEELKRLKGVGEKRASYILELREESPEPFKSLDDLKEIGLSAKQVNRMMRKEVGGLFN</sequence>
<dbReference type="SUPFAM" id="SSF52540">
    <property type="entry name" value="P-loop containing nucleoside triphosphate hydrolases"/>
    <property type="match status" value="1"/>
</dbReference>
<keyword evidence="4" id="KW-0067">ATP-binding</keyword>
<dbReference type="PANTHER" id="PTHR47969:SF9">
    <property type="entry name" value="KINESIN-LIKE PROTEIN"/>
    <property type="match status" value="1"/>
</dbReference>
<dbReference type="InterPro" id="IPR036961">
    <property type="entry name" value="Kinesin_motor_dom_sf"/>
</dbReference>
<dbReference type="Proteomes" id="UP001652623">
    <property type="component" value="Chromosome 8"/>
</dbReference>
<dbReference type="GO" id="GO:0005874">
    <property type="term" value="C:microtubule"/>
    <property type="evidence" value="ECO:0007669"/>
    <property type="project" value="UniProtKB-KW"/>
</dbReference>
<name>A0A6P3ZIF6_ZIZJJ</name>
<organism evidence="7 8">
    <name type="scientific">Ziziphus jujuba</name>
    <name type="common">Chinese jujube</name>
    <name type="synonym">Ziziphus sativa</name>
    <dbReference type="NCBI Taxonomy" id="326968"/>
    <lineage>
        <taxon>Eukaryota</taxon>
        <taxon>Viridiplantae</taxon>
        <taxon>Streptophyta</taxon>
        <taxon>Embryophyta</taxon>
        <taxon>Tracheophyta</taxon>
        <taxon>Spermatophyta</taxon>
        <taxon>Magnoliopsida</taxon>
        <taxon>eudicotyledons</taxon>
        <taxon>Gunneridae</taxon>
        <taxon>Pentapetalae</taxon>
        <taxon>rosids</taxon>
        <taxon>fabids</taxon>
        <taxon>Rosales</taxon>
        <taxon>Rhamnaceae</taxon>
        <taxon>Paliureae</taxon>
        <taxon>Ziziphus</taxon>
    </lineage>
</organism>
<dbReference type="SMART" id="SM00129">
    <property type="entry name" value="KISc"/>
    <property type="match status" value="1"/>
</dbReference>
<dbReference type="FunCoup" id="A0A6P3ZIF6">
    <property type="interactions" value="191"/>
</dbReference>